<comment type="similarity">
    <text evidence="3">Belongs to the prokaryotic molybdopterin-containing oxidoreductase family.</text>
</comment>
<evidence type="ECO:0000259" key="11">
    <source>
        <dbReference type="Pfam" id="PF01568"/>
    </source>
</evidence>
<dbReference type="InterPro" id="IPR050123">
    <property type="entry name" value="Prok_molybdopt-oxidoreductase"/>
</dbReference>
<feature type="domain" description="Molybdopterin dinucleotide-binding" evidence="11">
    <location>
        <begin position="648"/>
        <end position="747"/>
    </location>
</feature>
<evidence type="ECO:0000256" key="1">
    <source>
        <dbReference type="ARBA" id="ARBA00001942"/>
    </source>
</evidence>
<dbReference type="Gene3D" id="2.40.40.20">
    <property type="match status" value="1"/>
</dbReference>
<evidence type="ECO:0000256" key="5">
    <source>
        <dbReference type="ARBA" id="ARBA00022505"/>
    </source>
</evidence>
<comment type="cofactor">
    <cofactor evidence="2">
        <name>[4Fe-4S] cluster</name>
        <dbReference type="ChEBI" id="CHEBI:49883"/>
    </cofactor>
</comment>
<evidence type="ECO:0000256" key="7">
    <source>
        <dbReference type="ARBA" id="ARBA00023002"/>
    </source>
</evidence>
<keyword evidence="7" id="KW-0560">Oxidoreductase</keyword>
<name>A0ABQ0ACH2_9GAMM</name>
<dbReference type="Gene3D" id="3.40.50.740">
    <property type="match status" value="1"/>
</dbReference>
<evidence type="ECO:0000313" key="13">
    <source>
        <dbReference type="Proteomes" id="UP001465153"/>
    </source>
</evidence>
<comment type="caution">
    <text evidence="12">The sequence shown here is derived from an EMBL/GenBank/DDBJ whole genome shotgun (WGS) entry which is preliminary data.</text>
</comment>
<dbReference type="PANTHER" id="PTHR43105:SF4">
    <property type="entry name" value="PROTEIN YDEP"/>
    <property type="match status" value="1"/>
</dbReference>
<feature type="domain" description="Molybdopterin oxidoreductase" evidence="10">
    <location>
        <begin position="110"/>
        <end position="493"/>
    </location>
</feature>
<evidence type="ECO:0000256" key="3">
    <source>
        <dbReference type="ARBA" id="ARBA00010312"/>
    </source>
</evidence>
<dbReference type="InterPro" id="IPR037951">
    <property type="entry name" value="MopB_CT_YdeP"/>
</dbReference>
<evidence type="ECO:0000259" key="10">
    <source>
        <dbReference type="Pfam" id="PF00384"/>
    </source>
</evidence>
<evidence type="ECO:0000256" key="2">
    <source>
        <dbReference type="ARBA" id="ARBA00001966"/>
    </source>
</evidence>
<dbReference type="InterPro" id="IPR006657">
    <property type="entry name" value="MoPterin_dinucl-bd_dom"/>
</dbReference>
<keyword evidence="9" id="KW-0411">Iron-sulfur</keyword>
<dbReference type="Pfam" id="PF00384">
    <property type="entry name" value="Molybdopterin"/>
    <property type="match status" value="1"/>
</dbReference>
<dbReference type="InterPro" id="IPR010046">
    <property type="entry name" value="Mopterin_OxRdtse_a_bac"/>
</dbReference>
<gene>
    <name evidence="12" type="ORF">NBRC116591_31360</name>
</gene>
<evidence type="ECO:0000256" key="9">
    <source>
        <dbReference type="ARBA" id="ARBA00023014"/>
    </source>
</evidence>
<keyword evidence="5" id="KW-0500">Molybdenum</keyword>
<dbReference type="Proteomes" id="UP001465153">
    <property type="component" value="Unassembled WGS sequence"/>
</dbReference>
<proteinExistence type="inferred from homology"/>
<evidence type="ECO:0000256" key="8">
    <source>
        <dbReference type="ARBA" id="ARBA00023004"/>
    </source>
</evidence>
<keyword evidence="13" id="KW-1185">Reference proteome</keyword>
<dbReference type="Pfam" id="PF01568">
    <property type="entry name" value="Molydop_binding"/>
    <property type="match status" value="1"/>
</dbReference>
<dbReference type="PIRSF" id="PIRSF000144">
    <property type="entry name" value="CbbBc"/>
    <property type="match status" value="1"/>
</dbReference>
<dbReference type="NCBIfam" id="TIGR01701">
    <property type="entry name" value="Fdhalpha-like"/>
    <property type="match status" value="1"/>
</dbReference>
<keyword evidence="8" id="KW-0408">Iron</keyword>
<dbReference type="EMBL" id="BAABWN010000011">
    <property type="protein sequence ID" value="GAA6169325.1"/>
    <property type="molecule type" value="Genomic_DNA"/>
</dbReference>
<keyword evidence="4" id="KW-0004">4Fe-4S</keyword>
<protein>
    <submittedName>
        <fullName evidence="12">FdhF/YdeP family oxidoreductase</fullName>
    </submittedName>
</protein>
<dbReference type="CDD" id="cd02767">
    <property type="entry name" value="MopB_ydeP"/>
    <property type="match status" value="1"/>
</dbReference>
<dbReference type="SUPFAM" id="SSF53706">
    <property type="entry name" value="Formate dehydrogenase/DMSO reductase, domains 1-3"/>
    <property type="match status" value="1"/>
</dbReference>
<dbReference type="RefSeq" id="WP_353303869.1">
    <property type="nucleotide sequence ID" value="NZ_BAABWN010000011.1"/>
</dbReference>
<comment type="cofactor">
    <cofactor evidence="1">
        <name>Mo-bis(molybdopterin guanine dinucleotide)</name>
        <dbReference type="ChEBI" id="CHEBI:60539"/>
    </cofactor>
</comment>
<keyword evidence="6" id="KW-0479">Metal-binding</keyword>
<dbReference type="InterPro" id="IPR041953">
    <property type="entry name" value="YdeP_MopB"/>
</dbReference>
<evidence type="ECO:0000313" key="12">
    <source>
        <dbReference type="EMBL" id="GAA6169325.1"/>
    </source>
</evidence>
<dbReference type="InterPro" id="IPR009010">
    <property type="entry name" value="Asp_de-COase-like_dom_sf"/>
</dbReference>
<dbReference type="CDD" id="cd02787">
    <property type="entry name" value="MopB_CT_ydeP"/>
    <property type="match status" value="1"/>
</dbReference>
<dbReference type="PANTHER" id="PTHR43105">
    <property type="entry name" value="RESPIRATORY NITRATE REDUCTASE"/>
    <property type="match status" value="1"/>
</dbReference>
<dbReference type="Gene3D" id="3.40.228.10">
    <property type="entry name" value="Dimethylsulfoxide Reductase, domain 2"/>
    <property type="match status" value="1"/>
</dbReference>
<evidence type="ECO:0000256" key="4">
    <source>
        <dbReference type="ARBA" id="ARBA00022485"/>
    </source>
</evidence>
<accession>A0ABQ0ACH2</accession>
<reference evidence="12 13" key="1">
    <citation type="submission" date="2024-04" db="EMBL/GenBank/DDBJ databases">
        <title>Draft genome sequence of Sessilibacter corallicola NBRC 116591.</title>
        <authorList>
            <person name="Miyakawa T."/>
            <person name="Kusuya Y."/>
            <person name="Miura T."/>
        </authorList>
    </citation>
    <scope>NUCLEOTIDE SEQUENCE [LARGE SCALE GENOMIC DNA]</scope>
    <source>
        <strain evidence="12 13">KU-00831-HH</strain>
    </source>
</reference>
<sequence length="764" mass="84616">MSKKKCIGKASSSAGGWGALKSVGQSLMGSGKPVKGAITLLNLNQADGFDCPGCAWGDPEHGSSFEFCENGVKAVSWEATSSRVGPEFFAEHPVSELKTWTDYDLERQGRLTHPMRYNHDTDRYEEVSWQQAFDGIAAELNKLDDPNKAEFYTSGRASNEAAFLYQMFVRLYGTNNFPDCSNMCHEASGVALTESIGIGKGTVLLEDFEKCDLIYCVGQNPGTNHPRMLATLREAVDRGARVCVFNTLKEKGLHRFTDPQDKLEMIRGGSAPTSTDYYRPRLGGDMAVFRGMSKVVLDAEDKAQAEGKPSVLDLDFIAEHTHDFEQYCDLVRATSWDQIIEQSGLTKEEITETAEMYLAADKVITTWAMGITQHLHSVQMIQEIVNFMLLKGNIGREGAGLCPVRGHSNVQGDRTVGINEKAPKPLIDALEKELGVEIPRERGHNVAEAIGAMLQGSAKAFIALGGNFARAVPDSSLVAEAFTKMDLTVNIATKLNHGHLMTGKVSYVLPCLGRTEIDANSKGERQMITVEDSMSMVHGSAGINVPASKELRSEVRIIAGIAKATLGSDVVNWDELSENNDLIRDMIARVLPIYGEFNKNVRRPRGFWLRNSASCREWNTPTKLANFGISELRSQTEWQSVQGQERTFVLQTFRSHDQYNTTIYGMDDRYRGVYGVRNVVFINKDDVEEIGFKDGDLVDVVGTYDDGHHRECKGFRIVSYDIPRGCIAGYYPEMNELVPHHTVGEKSFTPTSKSVVVRLDAHKQ</sequence>
<dbReference type="SUPFAM" id="SSF50692">
    <property type="entry name" value="ADC-like"/>
    <property type="match status" value="1"/>
</dbReference>
<dbReference type="InterPro" id="IPR006656">
    <property type="entry name" value="Mopterin_OxRdtase"/>
</dbReference>
<evidence type="ECO:0000256" key="6">
    <source>
        <dbReference type="ARBA" id="ARBA00022723"/>
    </source>
</evidence>
<organism evidence="12 13">
    <name type="scientific">Sessilibacter corallicola</name>
    <dbReference type="NCBI Taxonomy" id="2904075"/>
    <lineage>
        <taxon>Bacteria</taxon>
        <taxon>Pseudomonadati</taxon>
        <taxon>Pseudomonadota</taxon>
        <taxon>Gammaproteobacteria</taxon>
        <taxon>Cellvibrionales</taxon>
        <taxon>Cellvibrionaceae</taxon>
        <taxon>Sessilibacter</taxon>
    </lineage>
</organism>